<sequence>MVIQLSQPEVPQRLHGVTLVDRHGLPRFWANVWALMALADHAELTRLRKLHHVERLYAYADAAAPALPLSAVWLVAPVPRVPRRGSTPPCTGQIRWRTHRGRLPVDRGGSGDRALSG</sequence>
<organism evidence="2">
    <name type="scientific">Cupriavidus necator</name>
    <name type="common">Alcaligenes eutrophus</name>
    <name type="synonym">Ralstonia eutropha</name>
    <dbReference type="NCBI Taxonomy" id="106590"/>
    <lineage>
        <taxon>Bacteria</taxon>
        <taxon>Pseudomonadati</taxon>
        <taxon>Pseudomonadota</taxon>
        <taxon>Betaproteobacteria</taxon>
        <taxon>Burkholderiales</taxon>
        <taxon>Burkholderiaceae</taxon>
        <taxon>Cupriavidus</taxon>
    </lineage>
</organism>
<evidence type="ECO:0000313" key="2">
    <source>
        <dbReference type="EMBL" id="SCU84693.1"/>
    </source>
</evidence>
<protein>
    <submittedName>
        <fullName evidence="2">Uncharacterized protein</fullName>
    </submittedName>
</protein>
<accession>A0A1K0ILE1</accession>
<proteinExistence type="predicted"/>
<dbReference type="AlphaFoldDB" id="A0A1K0ILE1"/>
<dbReference type="EMBL" id="FMSH01000376">
    <property type="protein sequence ID" value="SCU84693.1"/>
    <property type="molecule type" value="Genomic_DNA"/>
</dbReference>
<name>A0A1K0ILE1_CUPNE</name>
<feature type="region of interest" description="Disordered" evidence="1">
    <location>
        <begin position="84"/>
        <end position="117"/>
    </location>
</feature>
<reference evidence="2" key="1">
    <citation type="submission" date="2016-09" db="EMBL/GenBank/DDBJ databases">
        <authorList>
            <person name="Capua I."/>
            <person name="De Benedictis P."/>
            <person name="Joannis T."/>
            <person name="Lombin L.H."/>
            <person name="Cattoli G."/>
        </authorList>
    </citation>
    <scope>NUCLEOTIDE SEQUENCE</scope>
    <source>
        <strain evidence="2">B9</strain>
    </source>
</reference>
<evidence type="ECO:0000256" key="1">
    <source>
        <dbReference type="SAM" id="MobiDB-lite"/>
    </source>
</evidence>
<gene>
    <name evidence="2" type="ORF">CNECB9_4370009</name>
</gene>